<keyword evidence="3" id="KW-1185">Reference proteome</keyword>
<gene>
    <name evidence="2" type="ORF">Plo01_57510</name>
</gene>
<reference evidence="2 3" key="1">
    <citation type="submission" date="2021-01" db="EMBL/GenBank/DDBJ databases">
        <title>Whole genome shotgun sequence of Planobispora longispora NBRC 13918.</title>
        <authorList>
            <person name="Komaki H."/>
            <person name="Tamura T."/>
        </authorList>
    </citation>
    <scope>NUCLEOTIDE SEQUENCE [LARGE SCALE GENOMIC DNA]</scope>
    <source>
        <strain evidence="2 3">NBRC 13918</strain>
    </source>
</reference>
<dbReference type="AlphaFoldDB" id="A0A8J3W803"/>
<feature type="region of interest" description="Disordered" evidence="1">
    <location>
        <begin position="59"/>
        <end position="83"/>
    </location>
</feature>
<dbReference type="EMBL" id="BOOH01000047">
    <property type="protein sequence ID" value="GIH79322.1"/>
    <property type="molecule type" value="Genomic_DNA"/>
</dbReference>
<comment type="caution">
    <text evidence="2">The sequence shown here is derived from an EMBL/GenBank/DDBJ whole genome shotgun (WGS) entry which is preliminary data.</text>
</comment>
<sequence>MFKVMFTEPCDPASQERAAVIAAISGYLDDIVRNVFPAREAEPLANALWVLVHGLAFSTSTESSTPPHRSRPPAVSASPGIPDGCSCRPARRTLWRREEGARPGLTGVLLSLTWLVSEHEVAGRVFCRGAR</sequence>
<dbReference type="Gene3D" id="1.10.357.10">
    <property type="entry name" value="Tetracycline Repressor, domain 2"/>
    <property type="match status" value="1"/>
</dbReference>
<evidence type="ECO:0000313" key="2">
    <source>
        <dbReference type="EMBL" id="GIH79322.1"/>
    </source>
</evidence>
<protein>
    <submittedName>
        <fullName evidence="2">Uncharacterized protein</fullName>
    </submittedName>
</protein>
<dbReference type="Proteomes" id="UP000616724">
    <property type="component" value="Unassembled WGS sequence"/>
</dbReference>
<organism evidence="2 3">
    <name type="scientific">Planobispora longispora</name>
    <dbReference type="NCBI Taxonomy" id="28887"/>
    <lineage>
        <taxon>Bacteria</taxon>
        <taxon>Bacillati</taxon>
        <taxon>Actinomycetota</taxon>
        <taxon>Actinomycetes</taxon>
        <taxon>Streptosporangiales</taxon>
        <taxon>Streptosporangiaceae</taxon>
        <taxon>Planobispora</taxon>
    </lineage>
</organism>
<evidence type="ECO:0000256" key="1">
    <source>
        <dbReference type="SAM" id="MobiDB-lite"/>
    </source>
</evidence>
<proteinExistence type="predicted"/>
<accession>A0A8J3W803</accession>
<name>A0A8J3W803_9ACTN</name>
<evidence type="ECO:0000313" key="3">
    <source>
        <dbReference type="Proteomes" id="UP000616724"/>
    </source>
</evidence>